<dbReference type="Gene3D" id="3.30.2090.10">
    <property type="entry name" value="Multidrug efflux transporter AcrB TolC docking domain, DN and DC subdomains"/>
    <property type="match status" value="1"/>
</dbReference>
<reference evidence="1 2" key="1">
    <citation type="journal article" date="2019" name="J Genomics">
        <title>The Draft Genome of a Hydrogen-producing Cyanobacterium, Arthrospira platensis NIES-46.</title>
        <authorList>
            <person name="Suzuki S."/>
            <person name="Yamaguchi H."/>
            <person name="Kawachi M."/>
        </authorList>
    </citation>
    <scope>NUCLEOTIDE SEQUENCE [LARGE SCALE GENOMIC DNA]</scope>
    <source>
        <strain evidence="1 2">NIES-46</strain>
    </source>
</reference>
<dbReference type="InterPro" id="IPR027463">
    <property type="entry name" value="AcrB_DN_DC_subdom"/>
</dbReference>
<keyword evidence="2" id="KW-1185">Reference proteome</keyword>
<dbReference type="InterPro" id="IPR001036">
    <property type="entry name" value="Acrflvin-R"/>
</dbReference>
<dbReference type="Pfam" id="PF00873">
    <property type="entry name" value="ACR_tran"/>
    <property type="match status" value="1"/>
</dbReference>
<dbReference type="GeneID" id="301686243"/>
<accession>A0A5M3T475</accession>
<comment type="caution">
    <text evidence="1">The sequence shown here is derived from an EMBL/GenBank/DDBJ whole genome shotgun (WGS) entry which is preliminary data.</text>
</comment>
<proteinExistence type="predicted"/>
<name>A0A5M3T475_LIMPL</name>
<dbReference type="Proteomes" id="UP000326169">
    <property type="component" value="Unassembled WGS sequence"/>
</dbReference>
<dbReference type="RefSeq" id="WP_014275002.1">
    <property type="nucleotide sequence ID" value="NZ_BIMW01000034.1"/>
</dbReference>
<evidence type="ECO:0000313" key="1">
    <source>
        <dbReference type="EMBL" id="GCE92680.1"/>
    </source>
</evidence>
<protein>
    <submittedName>
        <fullName evidence="1">Cation efflux system protein NrsA</fullName>
    </submittedName>
</protein>
<evidence type="ECO:0000313" key="2">
    <source>
        <dbReference type="Proteomes" id="UP000326169"/>
    </source>
</evidence>
<gene>
    <name evidence="1" type="ORF">NIES46_07210</name>
</gene>
<dbReference type="EMBL" id="BIMW01000034">
    <property type="protein sequence ID" value="GCE92680.1"/>
    <property type="molecule type" value="Genomic_DNA"/>
</dbReference>
<sequence>MREPFDLQLEPQLPIRGVQIHYDRQLQSGYGLTMAAISEVVETALNGQVVSQVPENQQLINITVGCTSPHAII</sequence>
<dbReference type="SUPFAM" id="SSF82714">
    <property type="entry name" value="Multidrug efflux transporter AcrB TolC docking domain, DN and DC subdomains"/>
    <property type="match status" value="1"/>
</dbReference>
<organism evidence="1 2">
    <name type="scientific">Limnospira platensis NIES-46</name>
    <dbReference type="NCBI Taxonomy" id="1236695"/>
    <lineage>
        <taxon>Bacteria</taxon>
        <taxon>Bacillati</taxon>
        <taxon>Cyanobacteriota</taxon>
        <taxon>Cyanophyceae</taxon>
        <taxon>Oscillatoriophycideae</taxon>
        <taxon>Oscillatoriales</taxon>
        <taxon>Sirenicapillariaceae</taxon>
        <taxon>Limnospira</taxon>
    </lineage>
</organism>